<dbReference type="GO" id="GO:0009865">
    <property type="term" value="P:pollen tube adhesion"/>
    <property type="evidence" value="ECO:0007669"/>
    <property type="project" value="TreeGrafter"/>
</dbReference>
<accession>A0A7J6F2N2</accession>
<evidence type="ECO:0000256" key="1">
    <source>
        <dbReference type="ARBA" id="ARBA00011738"/>
    </source>
</evidence>
<dbReference type="Pfam" id="PF07876">
    <property type="entry name" value="Dabb"/>
    <property type="match status" value="1"/>
</dbReference>
<dbReference type="PANTHER" id="PTHR33178:SF10">
    <property type="entry name" value="STRESS-RESPONSE A_B BARREL DOMAIN-CONTAINING PROTEIN"/>
    <property type="match status" value="1"/>
</dbReference>
<name>A0A7J6F2N2_CANSA</name>
<dbReference type="PANTHER" id="PTHR33178">
    <property type="match status" value="1"/>
</dbReference>
<dbReference type="AlphaFoldDB" id="A0A7J6F2N2"/>
<dbReference type="EMBL" id="JAATIQ010000279">
    <property type="protein sequence ID" value="KAF4364888.1"/>
    <property type="molecule type" value="Genomic_DNA"/>
</dbReference>
<feature type="domain" description="Stress-response A/B barrel" evidence="2">
    <location>
        <begin position="1"/>
        <end position="82"/>
    </location>
</feature>
<dbReference type="SUPFAM" id="SSF54909">
    <property type="entry name" value="Dimeric alpha+beta barrel"/>
    <property type="match status" value="1"/>
</dbReference>
<evidence type="ECO:0000259" key="2">
    <source>
        <dbReference type="PROSITE" id="PS51502"/>
    </source>
</evidence>
<dbReference type="PROSITE" id="PS51502">
    <property type="entry name" value="S_R_A_B_BARREL"/>
    <property type="match status" value="1"/>
</dbReference>
<proteinExistence type="predicted"/>
<gene>
    <name evidence="3" type="ORF">G4B88_025607</name>
</gene>
<dbReference type="Proteomes" id="UP000583929">
    <property type="component" value="Unassembled WGS sequence"/>
</dbReference>
<evidence type="ECO:0000313" key="4">
    <source>
        <dbReference type="Proteomes" id="UP000583929"/>
    </source>
</evidence>
<reference evidence="3 4" key="1">
    <citation type="journal article" date="2020" name="bioRxiv">
        <title>Sequence and annotation of 42 cannabis genomes reveals extensive copy number variation in cannabinoid synthesis and pathogen resistance genes.</title>
        <authorList>
            <person name="Mckernan K.J."/>
            <person name="Helbert Y."/>
            <person name="Kane L.T."/>
            <person name="Ebling H."/>
            <person name="Zhang L."/>
            <person name="Liu B."/>
            <person name="Eaton Z."/>
            <person name="Mclaughlin S."/>
            <person name="Kingan S."/>
            <person name="Baybayan P."/>
            <person name="Concepcion G."/>
            <person name="Jordan M."/>
            <person name="Riva A."/>
            <person name="Barbazuk W."/>
            <person name="Harkins T."/>
        </authorList>
    </citation>
    <scope>NUCLEOTIDE SEQUENCE [LARGE SCALE GENOMIC DNA]</scope>
    <source>
        <strain evidence="4">cv. Jamaican Lion 4</strain>
        <tissue evidence="3">Leaf</tissue>
    </source>
</reference>
<evidence type="ECO:0000313" key="3">
    <source>
        <dbReference type="EMBL" id="KAF4364888.1"/>
    </source>
</evidence>
<sequence length="89" mass="10296">MEEAKGDSKMESQMMRFNNLSMPMPILGKDVSFVNLHGGFTHILASTFESIEDVAKYVHHPVHVEFGNLYHHNLEKFLIFDYKPTIFLP</sequence>
<dbReference type="InterPro" id="IPR013097">
    <property type="entry name" value="Dabb"/>
</dbReference>
<protein>
    <recommendedName>
        <fullName evidence="2">Stress-response A/B barrel domain-containing protein</fullName>
    </recommendedName>
</protein>
<organism evidence="3 4">
    <name type="scientific">Cannabis sativa</name>
    <name type="common">Hemp</name>
    <name type="synonym">Marijuana</name>
    <dbReference type="NCBI Taxonomy" id="3483"/>
    <lineage>
        <taxon>Eukaryota</taxon>
        <taxon>Viridiplantae</taxon>
        <taxon>Streptophyta</taxon>
        <taxon>Embryophyta</taxon>
        <taxon>Tracheophyta</taxon>
        <taxon>Spermatophyta</taxon>
        <taxon>Magnoliopsida</taxon>
        <taxon>eudicotyledons</taxon>
        <taxon>Gunneridae</taxon>
        <taxon>Pentapetalae</taxon>
        <taxon>rosids</taxon>
        <taxon>fabids</taxon>
        <taxon>Rosales</taxon>
        <taxon>Cannabaceae</taxon>
        <taxon>Cannabis</taxon>
    </lineage>
</organism>
<dbReference type="Gene3D" id="3.30.70.100">
    <property type="match status" value="1"/>
</dbReference>
<dbReference type="InterPro" id="IPR044662">
    <property type="entry name" value="HS1/DABB1-like"/>
</dbReference>
<keyword evidence="4" id="KW-1185">Reference proteome</keyword>
<dbReference type="InterPro" id="IPR011008">
    <property type="entry name" value="Dimeric_a/b-barrel"/>
</dbReference>
<comment type="caution">
    <text evidence="3">The sequence shown here is derived from an EMBL/GenBank/DDBJ whole genome shotgun (WGS) entry which is preliminary data.</text>
</comment>
<comment type="subunit">
    <text evidence="1">Homodimer.</text>
</comment>